<feature type="region of interest" description="Disordered" evidence="1">
    <location>
        <begin position="1"/>
        <end position="40"/>
    </location>
</feature>
<feature type="compositionally biased region" description="Polar residues" evidence="1">
    <location>
        <begin position="446"/>
        <end position="466"/>
    </location>
</feature>
<keyword evidence="3" id="KW-1185">Reference proteome</keyword>
<dbReference type="EMBL" id="JAPEVB010000002">
    <property type="protein sequence ID" value="KAJ4394356.1"/>
    <property type="molecule type" value="Genomic_DNA"/>
</dbReference>
<feature type="compositionally biased region" description="Basic and acidic residues" evidence="1">
    <location>
        <begin position="1"/>
        <end position="12"/>
    </location>
</feature>
<reference evidence="2" key="1">
    <citation type="submission" date="2022-10" db="EMBL/GenBank/DDBJ databases">
        <title>Tapping the CABI collections for fungal endophytes: first genome assemblies for Collariella, Neodidymelliopsis, Ascochyta clinopodiicola, Didymella pomorum, Didymosphaeria variabile, Neocosmospora piperis and Neocucurbitaria cava.</title>
        <authorList>
            <person name="Hill R."/>
        </authorList>
    </citation>
    <scope>NUCLEOTIDE SEQUENCE</scope>
    <source>
        <strain evidence="2">IMI 355082</strain>
    </source>
</reference>
<name>A0A9W8YYQ7_9PEZI</name>
<dbReference type="Proteomes" id="UP001140453">
    <property type="component" value="Unassembled WGS sequence"/>
</dbReference>
<protein>
    <submittedName>
        <fullName evidence="2">Uncharacterized protein</fullName>
    </submittedName>
</protein>
<feature type="compositionally biased region" description="Pro residues" evidence="1">
    <location>
        <begin position="329"/>
        <end position="342"/>
    </location>
</feature>
<feature type="compositionally biased region" description="Polar residues" evidence="1">
    <location>
        <begin position="246"/>
        <end position="277"/>
    </location>
</feature>
<comment type="caution">
    <text evidence="2">The sequence shown here is derived from an EMBL/GenBank/DDBJ whole genome shotgun (WGS) entry which is preliminary data.</text>
</comment>
<evidence type="ECO:0000256" key="1">
    <source>
        <dbReference type="SAM" id="MobiDB-lite"/>
    </source>
</evidence>
<feature type="region of interest" description="Disordered" evidence="1">
    <location>
        <begin position="328"/>
        <end position="347"/>
    </location>
</feature>
<feature type="region of interest" description="Disordered" evidence="1">
    <location>
        <begin position="441"/>
        <end position="481"/>
    </location>
</feature>
<dbReference type="AlphaFoldDB" id="A0A9W8YYQ7"/>
<organism evidence="2 3">
    <name type="scientific">Gnomoniopsis smithogilvyi</name>
    <dbReference type="NCBI Taxonomy" id="1191159"/>
    <lineage>
        <taxon>Eukaryota</taxon>
        <taxon>Fungi</taxon>
        <taxon>Dikarya</taxon>
        <taxon>Ascomycota</taxon>
        <taxon>Pezizomycotina</taxon>
        <taxon>Sordariomycetes</taxon>
        <taxon>Sordariomycetidae</taxon>
        <taxon>Diaporthales</taxon>
        <taxon>Gnomoniaceae</taxon>
        <taxon>Gnomoniopsis</taxon>
    </lineage>
</organism>
<accession>A0A9W8YYQ7</accession>
<proteinExistence type="predicted"/>
<feature type="compositionally biased region" description="Low complexity" evidence="1">
    <location>
        <begin position="85"/>
        <end position="94"/>
    </location>
</feature>
<feature type="region of interest" description="Disordered" evidence="1">
    <location>
        <begin position="199"/>
        <end position="280"/>
    </location>
</feature>
<evidence type="ECO:0000313" key="3">
    <source>
        <dbReference type="Proteomes" id="UP001140453"/>
    </source>
</evidence>
<gene>
    <name evidence="2" type="ORF">N0V93_003573</name>
</gene>
<evidence type="ECO:0000313" key="2">
    <source>
        <dbReference type="EMBL" id="KAJ4394356.1"/>
    </source>
</evidence>
<feature type="region of interest" description="Disordered" evidence="1">
    <location>
        <begin position="76"/>
        <end position="101"/>
    </location>
</feature>
<dbReference type="OrthoDB" id="5244801at2759"/>
<sequence length="677" mass="73121">MANGLDKLERLFSTKKKAAPSRHTAESSINGSASGALGSNEHTLAQLEQPVDPPCFPQSPFIRPKANMMQPRNELKISSPASIARTNSSRTNSTRSHRFSQTISVGTRSDEMNELRRQSTNSATNSFHIPNRTSSLLSRRHDRIPGGLIQLHLPRETAFASDSTQSSLFPDASSFPLKEADSLDGSKKGLLDALPIYPASRVETPPPSDQDDFTFPSPPERGRKPSAKLPQLQLTPEPSPDIIPQRDSTLSEPKSSTEINSEALSTAPSRRGTTSSVPLLDDDWRDSYIQVPENIVSSKSKTVFEEPALEDFLSMTDEDLAEIKVVHPSKPPSKRAPPPPVLSPTFRSGSGSCSFASPLRSPTPVSPAIASSQVAAWEAARIAKKYDFDVVYVASFGPSRASHLHTPPEVATCQPAFMPISGFSSAPSSFSQSMPVSLVSSPVSDKPTTMTHNSTPRNSFHSSGASSPHKPPSDIFASPKTPTVAPARECCPNASLATNAGGFCGSLLAAYGLETIQAPFRLSSTIHKKILRHEGWIEHRNSAAADNEFARGYALSFYTSSSMPSHATSQRRSSAPDVSRRVSAATTTTCVAGGKKNPGAARRKKINRGIVFVAYRRPRGPDGAVNSSTAELNALEKEAATLVDLILDFHQERRRWETLQEIQQRRRGSESAALSPL</sequence>
<feature type="compositionally biased region" description="Polar residues" evidence="1">
    <location>
        <begin position="561"/>
        <end position="573"/>
    </location>
</feature>
<feature type="region of interest" description="Disordered" evidence="1">
    <location>
        <begin position="561"/>
        <end position="582"/>
    </location>
</feature>